<dbReference type="AlphaFoldDB" id="A0A5N7JSB5"/>
<feature type="chain" id="PRO_5025047810" description="SH3 domain-containing protein" evidence="1">
    <location>
        <begin position="21"/>
        <end position="265"/>
    </location>
</feature>
<accession>A0A5N7JSB5</accession>
<evidence type="ECO:0000313" key="3">
    <source>
        <dbReference type="Proteomes" id="UP000325438"/>
    </source>
</evidence>
<dbReference type="RefSeq" id="WP_152749249.1">
    <property type="nucleotide sequence ID" value="NZ_VUBA01000051.1"/>
</dbReference>
<evidence type="ECO:0000256" key="1">
    <source>
        <dbReference type="SAM" id="SignalP"/>
    </source>
</evidence>
<reference evidence="2 3" key="1">
    <citation type="submission" date="2019-09" db="EMBL/GenBank/DDBJ databases">
        <title>The draft genomes of Allium pathogen Pseudomonas sp.</title>
        <authorList>
            <person name="Fujikawa T."/>
            <person name="Sawada H."/>
        </authorList>
    </citation>
    <scope>NUCLEOTIDE SEQUENCE [LARGE SCALE GENOMIC DNA]</scope>
    <source>
        <strain evidence="2 3">MAFF 730085</strain>
    </source>
</reference>
<dbReference type="Proteomes" id="UP000325438">
    <property type="component" value="Unassembled WGS sequence"/>
</dbReference>
<comment type="caution">
    <text evidence="2">The sequence shown here is derived from an EMBL/GenBank/DDBJ whole genome shotgun (WGS) entry which is preliminary data.</text>
</comment>
<gene>
    <name evidence="2" type="ORF">F0170_09905</name>
</gene>
<protein>
    <recommendedName>
        <fullName evidence="4">SH3 domain-containing protein</fullName>
    </recommendedName>
</protein>
<dbReference type="EMBL" id="VUBA01000051">
    <property type="protein sequence ID" value="MPQ84270.1"/>
    <property type="molecule type" value="Genomic_DNA"/>
</dbReference>
<sequence length="265" mass="29597">MRTFSACFIIGLIISAPVRAHFEQVTIPPQTERNVTGDCIGGDDSVQVRGGVVSIINSMNETYLLNFDKQSGELLGYFGAAGNPKVCVLALKYGESDVNESYSLFVYDVGLGKFKTSSVKIVTNPNFINGGIFSDYTDGPFRRREKLCYSDKIKDYYKCENSEEFSEQLERRQMCTESSCSEPQILKQGTSNVVEATVSEDKVYFLEKNIDGGFDQKKAYLLKGDKIVLNDYYESGEGLYYQVTYIGKVITKGWVRDSSIVVGNN</sequence>
<organism evidence="2 3">
    <name type="scientific">Pseudomonas kitaguniensis</name>
    <dbReference type="NCBI Taxonomy" id="2607908"/>
    <lineage>
        <taxon>Bacteria</taxon>
        <taxon>Pseudomonadati</taxon>
        <taxon>Pseudomonadota</taxon>
        <taxon>Gammaproteobacteria</taxon>
        <taxon>Pseudomonadales</taxon>
        <taxon>Pseudomonadaceae</taxon>
        <taxon>Pseudomonas</taxon>
    </lineage>
</organism>
<evidence type="ECO:0008006" key="4">
    <source>
        <dbReference type="Google" id="ProtNLM"/>
    </source>
</evidence>
<keyword evidence="1" id="KW-0732">Signal</keyword>
<proteinExistence type="predicted"/>
<evidence type="ECO:0000313" key="2">
    <source>
        <dbReference type="EMBL" id="MPQ84270.1"/>
    </source>
</evidence>
<name>A0A5N7JSB5_9PSED</name>
<feature type="signal peptide" evidence="1">
    <location>
        <begin position="1"/>
        <end position="20"/>
    </location>
</feature>